<dbReference type="Pfam" id="PF16242">
    <property type="entry name" value="Pyrid_ox_like"/>
    <property type="match status" value="1"/>
</dbReference>
<keyword evidence="3" id="KW-1185">Reference proteome</keyword>
<reference evidence="2 3" key="1">
    <citation type="submission" date="2016-10" db="EMBL/GenBank/DDBJ databases">
        <authorList>
            <person name="Varghese N."/>
            <person name="Submissions S."/>
        </authorList>
    </citation>
    <scope>NUCLEOTIDE SEQUENCE [LARGE SCALE GENOMIC DNA]</scope>
    <source>
        <strain evidence="2 3">IAM 15147</strain>
    </source>
</reference>
<feature type="domain" description="General stress protein FMN-binding split barrel" evidence="1">
    <location>
        <begin position="9"/>
        <end position="154"/>
    </location>
</feature>
<dbReference type="RefSeq" id="WP_092919317.1">
    <property type="nucleotide sequence ID" value="NZ_FOZN01000004.1"/>
</dbReference>
<evidence type="ECO:0000313" key="2">
    <source>
        <dbReference type="EMBL" id="SFS18147.1"/>
    </source>
</evidence>
<proteinExistence type="predicted"/>
<accession>A0AA94HPB9</accession>
<dbReference type="Proteomes" id="UP000198506">
    <property type="component" value="Unassembled WGS sequence"/>
</dbReference>
<dbReference type="InterPro" id="IPR012349">
    <property type="entry name" value="Split_barrel_FMN-bd"/>
</dbReference>
<comment type="caution">
    <text evidence="2">The sequence shown here is derived from an EMBL/GenBank/DDBJ whole genome shotgun (WGS) entry which is preliminary data.</text>
</comment>
<sequence>MDTDTTHNDQLQTVTDIMRSTRIAALSYISTGGDLVSTPMGTQDFAEPGTVWFITERATDKVEAISADPRVNVHYAGKGGWVSLAGTARFIQDDAKLRELWDASAGAFMEGDPEDPGNGLLEVTATSAEYWDSPGGIATAVQLVKGLVGDERPDLGDSGVVPL</sequence>
<name>A0AA94HPB9_9MICO</name>
<gene>
    <name evidence="2" type="ORF">SAMN04487783_2545</name>
</gene>
<organism evidence="2 3">
    <name type="scientific">Agrococcus baldri</name>
    <dbReference type="NCBI Taxonomy" id="153730"/>
    <lineage>
        <taxon>Bacteria</taxon>
        <taxon>Bacillati</taxon>
        <taxon>Actinomycetota</taxon>
        <taxon>Actinomycetes</taxon>
        <taxon>Micrococcales</taxon>
        <taxon>Microbacteriaceae</taxon>
        <taxon>Agrococcus</taxon>
    </lineage>
</organism>
<dbReference type="AlphaFoldDB" id="A0AA94HPB9"/>
<dbReference type="PANTHER" id="PTHR34818:SF1">
    <property type="entry name" value="PROTEIN BLI-3"/>
    <property type="match status" value="1"/>
</dbReference>
<protein>
    <submittedName>
        <fullName evidence="2">General stress protein 26</fullName>
    </submittedName>
</protein>
<evidence type="ECO:0000259" key="1">
    <source>
        <dbReference type="Pfam" id="PF16242"/>
    </source>
</evidence>
<dbReference type="PANTHER" id="PTHR34818">
    <property type="entry name" value="PROTEIN BLI-3"/>
    <property type="match status" value="1"/>
</dbReference>
<dbReference type="InterPro" id="IPR052917">
    <property type="entry name" value="Stress-Dev_Protein"/>
</dbReference>
<dbReference type="SUPFAM" id="SSF50475">
    <property type="entry name" value="FMN-binding split barrel"/>
    <property type="match status" value="1"/>
</dbReference>
<dbReference type="Gene3D" id="2.30.110.10">
    <property type="entry name" value="Electron Transport, Fmn-binding Protein, Chain A"/>
    <property type="match status" value="1"/>
</dbReference>
<dbReference type="EMBL" id="FOZN01000004">
    <property type="protein sequence ID" value="SFS18147.1"/>
    <property type="molecule type" value="Genomic_DNA"/>
</dbReference>
<dbReference type="InterPro" id="IPR038725">
    <property type="entry name" value="YdaG_split_barrel_FMN-bd"/>
</dbReference>
<evidence type="ECO:0000313" key="3">
    <source>
        <dbReference type="Proteomes" id="UP000198506"/>
    </source>
</evidence>